<gene>
    <name evidence="2" type="ORF">AB5J53_23360</name>
</gene>
<dbReference type="AlphaFoldDB" id="A0AB39RGT9"/>
<reference evidence="2" key="1">
    <citation type="submission" date="2024-07" db="EMBL/GenBank/DDBJ databases">
        <authorList>
            <person name="Yu S.T."/>
        </authorList>
    </citation>
    <scope>NUCLEOTIDE SEQUENCE</scope>
    <source>
        <strain evidence="2">R41</strain>
    </source>
</reference>
<protein>
    <submittedName>
        <fullName evidence="2">DUF6817 domain-containing protein</fullName>
    </submittedName>
</protein>
<dbReference type="RefSeq" id="WP_369247617.1">
    <property type="nucleotide sequence ID" value="NZ_CP163443.1"/>
</dbReference>
<dbReference type="EMBL" id="CP163443">
    <property type="protein sequence ID" value="XDQ54399.1"/>
    <property type="molecule type" value="Genomic_DNA"/>
</dbReference>
<dbReference type="Pfam" id="PF20680">
    <property type="entry name" value="DUF6817"/>
    <property type="match status" value="1"/>
</dbReference>
<organism evidence="2">
    <name type="scientific">Streptomyces sp. R41</name>
    <dbReference type="NCBI Taxonomy" id="3238632"/>
    <lineage>
        <taxon>Bacteria</taxon>
        <taxon>Bacillati</taxon>
        <taxon>Actinomycetota</taxon>
        <taxon>Actinomycetes</taxon>
        <taxon>Kitasatosporales</taxon>
        <taxon>Streptomycetaceae</taxon>
        <taxon>Streptomyces</taxon>
    </lineage>
</organism>
<evidence type="ECO:0000259" key="1">
    <source>
        <dbReference type="Pfam" id="PF20680"/>
    </source>
</evidence>
<accession>A0AB39RGT9</accession>
<evidence type="ECO:0000313" key="2">
    <source>
        <dbReference type="EMBL" id="XDQ54399.1"/>
    </source>
</evidence>
<sequence>MDDAAAQSVSEAIDLLRELGAERIDHPGGTLMAHLVRVRDRLARWEARPALQLAGLCHAFYGTDGFATALLPTDRRAELAAVIGAEAEAQVHFYASCDRTASYPTLASESPAFRDRFTGHTWAPALPRLRDFAELTAANELDLVDENPHGRAQWGPDLLALFTRFRPLLSDHAWRDCEKTLLTA</sequence>
<feature type="domain" description="DUF6817" evidence="1">
    <location>
        <begin position="15"/>
        <end position="99"/>
    </location>
</feature>
<dbReference type="InterPro" id="IPR049202">
    <property type="entry name" value="DUF6817"/>
</dbReference>
<proteinExistence type="predicted"/>
<name>A0AB39RGT9_9ACTN</name>